<dbReference type="OrthoDB" id="206783at2759"/>
<dbReference type="InterPro" id="IPR055442">
    <property type="entry name" value="Beta-prop_EML-like_2nd"/>
</dbReference>
<evidence type="ECO:0000313" key="6">
    <source>
        <dbReference type="EMBL" id="GMI32141.1"/>
    </source>
</evidence>
<gene>
    <name evidence="6" type="ORF">TrRE_jg4113</name>
</gene>
<evidence type="ECO:0000259" key="5">
    <source>
        <dbReference type="Pfam" id="PF23414"/>
    </source>
</evidence>
<evidence type="ECO:0000256" key="1">
    <source>
        <dbReference type="ARBA" id="ARBA00022574"/>
    </source>
</evidence>
<feature type="domain" description="EML-like second beta-propeller" evidence="5">
    <location>
        <begin position="886"/>
        <end position="1091"/>
    </location>
</feature>
<reference evidence="6" key="1">
    <citation type="submission" date="2022-07" db="EMBL/GenBank/DDBJ databases">
        <title>Genome analysis of Parmales, a sister group of diatoms, reveals the evolutionary specialization of diatoms from phago-mixotrophs to photoautotrophs.</title>
        <authorList>
            <person name="Ban H."/>
            <person name="Sato S."/>
            <person name="Yoshikawa S."/>
            <person name="Kazumasa Y."/>
            <person name="Nakamura Y."/>
            <person name="Ichinomiya M."/>
            <person name="Saitoh K."/>
            <person name="Sato N."/>
            <person name="Blanc-Mathieu R."/>
            <person name="Endo H."/>
            <person name="Kuwata A."/>
            <person name="Ogata H."/>
        </authorList>
    </citation>
    <scope>NUCLEOTIDE SEQUENCE</scope>
</reference>
<feature type="compositionally biased region" description="Low complexity" evidence="4">
    <location>
        <begin position="843"/>
        <end position="852"/>
    </location>
</feature>
<dbReference type="SUPFAM" id="SSF50978">
    <property type="entry name" value="WD40 repeat-like"/>
    <property type="match status" value="1"/>
</dbReference>
<dbReference type="PANTHER" id="PTHR13720">
    <property type="entry name" value="WD-40 REPEAT PROTEIN"/>
    <property type="match status" value="1"/>
</dbReference>
<organism evidence="6 7">
    <name type="scientific">Triparma retinervis</name>
    <dbReference type="NCBI Taxonomy" id="2557542"/>
    <lineage>
        <taxon>Eukaryota</taxon>
        <taxon>Sar</taxon>
        <taxon>Stramenopiles</taxon>
        <taxon>Ochrophyta</taxon>
        <taxon>Bolidophyceae</taxon>
        <taxon>Parmales</taxon>
        <taxon>Triparmaceae</taxon>
        <taxon>Triparma</taxon>
    </lineage>
</organism>
<dbReference type="InterPro" id="IPR001680">
    <property type="entry name" value="WD40_rpt"/>
</dbReference>
<dbReference type="Pfam" id="PF23414">
    <property type="entry name" value="Beta-prop_EML_2"/>
    <property type="match status" value="1"/>
</dbReference>
<accession>A0A9W7L4Q3</accession>
<dbReference type="EMBL" id="BRXZ01007692">
    <property type="protein sequence ID" value="GMI32141.1"/>
    <property type="molecule type" value="Genomic_DNA"/>
</dbReference>
<feature type="region of interest" description="Disordered" evidence="4">
    <location>
        <begin position="40"/>
        <end position="59"/>
    </location>
</feature>
<dbReference type="GO" id="GO:0008017">
    <property type="term" value="F:microtubule binding"/>
    <property type="evidence" value="ECO:0007669"/>
    <property type="project" value="TreeGrafter"/>
</dbReference>
<dbReference type="AlphaFoldDB" id="A0A9W7L4Q3"/>
<evidence type="ECO:0000256" key="3">
    <source>
        <dbReference type="PROSITE-ProRule" id="PRU00221"/>
    </source>
</evidence>
<keyword evidence="1 3" id="KW-0853">WD repeat</keyword>
<dbReference type="PANTHER" id="PTHR13720:SF33">
    <property type="entry name" value="HELP DOMAIN-CONTAINING PROTEIN"/>
    <property type="match status" value="1"/>
</dbReference>
<protein>
    <recommendedName>
        <fullName evidence="5">EML-like second beta-propeller domain-containing protein</fullName>
    </recommendedName>
</protein>
<dbReference type="Proteomes" id="UP001165082">
    <property type="component" value="Unassembled WGS sequence"/>
</dbReference>
<name>A0A9W7L4Q3_9STRA</name>
<dbReference type="PROSITE" id="PS50294">
    <property type="entry name" value="WD_REPEATS_REGION"/>
    <property type="match status" value="1"/>
</dbReference>
<comment type="caution">
    <text evidence="6">The sequence shown here is derived from an EMBL/GenBank/DDBJ whole genome shotgun (WGS) entry which is preliminary data.</text>
</comment>
<proteinExistence type="predicted"/>
<sequence>MSSGSRPLETSTKDVLGMLKAIQSLESVSHDKMLIMYKRKQESKRAAAPRAGRGGGKRTPINAQAFVPDFVPPPPSSNVSVKLNLEDVVPPKLYKAKDNSTFKDRISGLVGRLHIRLSQYASKATKKLGKSRLSSSRSDFNKKLSEEKLLSCFAKFSYEASEYDEQLRVLERKLSKKASTRNYDLTMKERKTLAALKSKELSGQKLALKFACQPPMRGSLTLSSEGYRAALSLVMPALNQLLTKEDAFILQSLTKGNAVLLTHLLLVGDEIFLPSKLNPGQMKKIKCWGGGRKDVGLMKLRSSGFEQQLKFDEIPAKVTYGYSKSVIAPPEQFDVKEIARSFKRPKASLERKLVCGFRGDFVCKNLYHIEGDDECKGGYVAYAVAAVVVVQALGDSASQTHFAEHDDDVTCLAVERGGAVRRAASGQVQSTGGEGCCVNVWTLQSKKLLYKCGLGFFERQVQAVSFGGEREKGGQAKYLVAVGGDNNQTMGVFDLKAASVMLAEREDDHTISAPILAFFGMDKLPGALPTVFALQWVGNGGNFVSLSQGKSLKFWEMVEGGQNDAGTPNTINQKKKCIAPRNVRELTCMAFSGFECKWLVVGTDSPLFLIYAREGGELVQEVKLEQGCRGVWSLDMKKNEGGGFDVCSDPAAASVLPPTFVSPLIPEGGRSEFTSKKHRHDEEWDRVRHLSVAGDGEILAGRQGGTVFHCKGGGTSVPIAGGHADAVNDVAAYPLWGDEGGDGECPAYATGGKDGLVCVWKEGEENNVRPLPELRVTVGHGVCGIAFSKGGNLMAVGCEGGYVKIFGVRAWSGRATKGRVSPGGGKGGGKGRRASPVSGSGGRTSRASGKASPVSGRASPATGRASPVISGGQYSTLPPPTFLASHKTFHSDVSVVRFSPTGSHLAAGSHDNFVDIFDVLSAGFRPVRRLRGHTSYVTGLDWSLDGQCLQSTCGAGEILHFWVEGGEGRQVTSQAMAHGILVDGGRGHMDLHDWRRWDGWSVTIGFPVMGIWPDFADNTDVNKVARSKDGRSLVTSDDFGGVKVFNFPCLVEDSPFCLYAGHSSHVSSVAFLGGDRRVVTTGSADRAVFVW</sequence>
<dbReference type="SMART" id="SM00320">
    <property type="entry name" value="WD40"/>
    <property type="match status" value="7"/>
</dbReference>
<dbReference type="InterPro" id="IPR036322">
    <property type="entry name" value="WD40_repeat_dom_sf"/>
</dbReference>
<dbReference type="InterPro" id="IPR015943">
    <property type="entry name" value="WD40/YVTN_repeat-like_dom_sf"/>
</dbReference>
<dbReference type="Pfam" id="PF00400">
    <property type="entry name" value="WD40"/>
    <property type="match status" value="1"/>
</dbReference>
<keyword evidence="2" id="KW-0677">Repeat</keyword>
<dbReference type="InterPro" id="IPR050630">
    <property type="entry name" value="WD_repeat_EMAP"/>
</dbReference>
<feature type="non-terminal residue" evidence="6">
    <location>
        <position position="1091"/>
    </location>
</feature>
<feature type="repeat" description="WD" evidence="3">
    <location>
        <begin position="1059"/>
        <end position="1091"/>
    </location>
</feature>
<evidence type="ECO:0000256" key="2">
    <source>
        <dbReference type="ARBA" id="ARBA00022737"/>
    </source>
</evidence>
<dbReference type="Gene3D" id="2.130.10.10">
    <property type="entry name" value="YVTN repeat-like/Quinoprotein amine dehydrogenase"/>
    <property type="match status" value="3"/>
</dbReference>
<keyword evidence="7" id="KW-1185">Reference proteome</keyword>
<dbReference type="PROSITE" id="PS50082">
    <property type="entry name" value="WD_REPEATS_2"/>
    <property type="match status" value="1"/>
</dbReference>
<evidence type="ECO:0000313" key="7">
    <source>
        <dbReference type="Proteomes" id="UP001165082"/>
    </source>
</evidence>
<feature type="region of interest" description="Disordered" evidence="4">
    <location>
        <begin position="816"/>
        <end position="873"/>
    </location>
</feature>
<evidence type="ECO:0000256" key="4">
    <source>
        <dbReference type="SAM" id="MobiDB-lite"/>
    </source>
</evidence>